<feature type="transmembrane region" description="Helical" evidence="1">
    <location>
        <begin position="57"/>
        <end position="78"/>
    </location>
</feature>
<keyword evidence="1" id="KW-0472">Membrane</keyword>
<proteinExistence type="predicted"/>
<dbReference type="InterPro" id="IPR007436">
    <property type="entry name" value="DUF485"/>
</dbReference>
<accession>A0A7W7WUU7</accession>
<evidence type="ECO:0000313" key="3">
    <source>
        <dbReference type="Proteomes" id="UP000542674"/>
    </source>
</evidence>
<evidence type="ECO:0000313" key="2">
    <source>
        <dbReference type="EMBL" id="MBB4964670.1"/>
    </source>
</evidence>
<dbReference type="PANTHER" id="PTHR38441">
    <property type="entry name" value="INTEGRAL MEMBRANE PROTEIN-RELATED"/>
    <property type="match status" value="1"/>
</dbReference>
<dbReference type="AlphaFoldDB" id="A0A7W7WUU7"/>
<keyword evidence="3" id="KW-1185">Reference proteome</keyword>
<keyword evidence="1" id="KW-0812">Transmembrane</keyword>
<dbReference type="PANTHER" id="PTHR38441:SF1">
    <property type="entry name" value="MEMBRANE PROTEIN"/>
    <property type="match status" value="1"/>
</dbReference>
<organism evidence="2 3">
    <name type="scientific">Saccharothrix violaceirubra</name>
    <dbReference type="NCBI Taxonomy" id="413306"/>
    <lineage>
        <taxon>Bacteria</taxon>
        <taxon>Bacillati</taxon>
        <taxon>Actinomycetota</taxon>
        <taxon>Actinomycetes</taxon>
        <taxon>Pseudonocardiales</taxon>
        <taxon>Pseudonocardiaceae</taxon>
        <taxon>Saccharothrix</taxon>
    </lineage>
</organism>
<protein>
    <submittedName>
        <fullName evidence="2">Uncharacterized membrane protein (DUF485 family)</fullName>
    </submittedName>
</protein>
<dbReference type="Pfam" id="PF04341">
    <property type="entry name" value="DUF485"/>
    <property type="match status" value="1"/>
</dbReference>
<feature type="transmembrane region" description="Helical" evidence="1">
    <location>
        <begin position="90"/>
        <end position="115"/>
    </location>
</feature>
<gene>
    <name evidence="2" type="ORF">F4559_002029</name>
</gene>
<sequence>MTKAILPPTESRHARSGGRAFATFDEPAAPLLVDAEGNPDFAAIRDSDDFRELRRRILIFVLPATCGFLAWYLGYVVLSAYAPDFMGAELFGSVNVGITFGLLQFVTTITLTVAYSRYSRNRLDPQVDAVRALTSEARP</sequence>
<name>A0A7W7WUU7_9PSEU</name>
<evidence type="ECO:0000256" key="1">
    <source>
        <dbReference type="SAM" id="Phobius"/>
    </source>
</evidence>
<reference evidence="2 3" key="1">
    <citation type="submission" date="2020-08" db="EMBL/GenBank/DDBJ databases">
        <title>Sequencing the genomes of 1000 actinobacteria strains.</title>
        <authorList>
            <person name="Klenk H.-P."/>
        </authorList>
    </citation>
    <scope>NUCLEOTIDE SEQUENCE [LARGE SCALE GENOMIC DNA]</scope>
    <source>
        <strain evidence="2 3">DSM 45084</strain>
    </source>
</reference>
<dbReference type="Proteomes" id="UP000542674">
    <property type="component" value="Unassembled WGS sequence"/>
</dbReference>
<comment type="caution">
    <text evidence="2">The sequence shown here is derived from an EMBL/GenBank/DDBJ whole genome shotgun (WGS) entry which is preliminary data.</text>
</comment>
<keyword evidence="1" id="KW-1133">Transmembrane helix</keyword>
<dbReference type="EMBL" id="JACHJS010000001">
    <property type="protein sequence ID" value="MBB4964670.1"/>
    <property type="molecule type" value="Genomic_DNA"/>
</dbReference>
<dbReference type="RefSeq" id="WP_184667840.1">
    <property type="nucleotide sequence ID" value="NZ_BAABAI010000031.1"/>
</dbReference>